<evidence type="ECO:0000313" key="13">
    <source>
        <dbReference type="Proteomes" id="UP001367508"/>
    </source>
</evidence>
<protein>
    <recommendedName>
        <fullName evidence="11">RING-type domain-containing protein</fullName>
    </recommendedName>
</protein>
<dbReference type="InterPro" id="IPR051653">
    <property type="entry name" value="E3_ligase_sorting_rcpt"/>
</dbReference>
<dbReference type="EMBL" id="JAYMYQ010000005">
    <property type="protein sequence ID" value="KAK7329997.1"/>
    <property type="molecule type" value="Genomic_DNA"/>
</dbReference>
<accession>A0AAN9L5S3</accession>
<dbReference type="PANTHER" id="PTHR47168">
    <property type="entry name" value="RING ZINC FINGER DOMAIN SUPERFAMILY PROTEIN-RELATED"/>
    <property type="match status" value="1"/>
</dbReference>
<gene>
    <name evidence="12" type="ORF">VNO77_24181</name>
</gene>
<keyword evidence="5" id="KW-0862">Zinc</keyword>
<evidence type="ECO:0000256" key="8">
    <source>
        <dbReference type="PROSITE-ProRule" id="PRU00175"/>
    </source>
</evidence>
<evidence type="ECO:0000256" key="1">
    <source>
        <dbReference type="ARBA" id="ARBA00004167"/>
    </source>
</evidence>
<reference evidence="12 13" key="1">
    <citation type="submission" date="2024-01" db="EMBL/GenBank/DDBJ databases">
        <title>The genomes of 5 underutilized Papilionoideae crops provide insights into root nodulation and disease resistanc.</title>
        <authorList>
            <person name="Jiang F."/>
        </authorList>
    </citation>
    <scope>NUCLEOTIDE SEQUENCE [LARGE SCALE GENOMIC DNA]</scope>
    <source>
        <strain evidence="12">LVBAO_FW01</strain>
        <tissue evidence="12">Leaves</tissue>
    </source>
</reference>
<keyword evidence="4 8" id="KW-0863">Zinc-finger</keyword>
<keyword evidence="3" id="KW-0479">Metal-binding</keyword>
<dbReference type="GO" id="GO:0008270">
    <property type="term" value="F:zinc ion binding"/>
    <property type="evidence" value="ECO:0007669"/>
    <property type="project" value="UniProtKB-KW"/>
</dbReference>
<feature type="region of interest" description="Disordered" evidence="9">
    <location>
        <begin position="166"/>
        <end position="241"/>
    </location>
</feature>
<comment type="subcellular location">
    <subcellularLocation>
        <location evidence="1">Membrane</location>
        <topology evidence="1">Single-pass membrane protein</topology>
    </subcellularLocation>
</comment>
<dbReference type="AlphaFoldDB" id="A0AAN9L5S3"/>
<evidence type="ECO:0000256" key="6">
    <source>
        <dbReference type="ARBA" id="ARBA00022989"/>
    </source>
</evidence>
<dbReference type="Proteomes" id="UP001367508">
    <property type="component" value="Unassembled WGS sequence"/>
</dbReference>
<dbReference type="GO" id="GO:0016020">
    <property type="term" value="C:membrane"/>
    <property type="evidence" value="ECO:0007669"/>
    <property type="project" value="UniProtKB-SubCell"/>
</dbReference>
<comment type="caution">
    <text evidence="12">The sequence shown here is derived from an EMBL/GenBank/DDBJ whole genome shotgun (WGS) entry which is preliminary data.</text>
</comment>
<evidence type="ECO:0000256" key="2">
    <source>
        <dbReference type="ARBA" id="ARBA00022692"/>
    </source>
</evidence>
<evidence type="ECO:0000313" key="12">
    <source>
        <dbReference type="EMBL" id="KAK7329997.1"/>
    </source>
</evidence>
<feature type="compositionally biased region" description="Polar residues" evidence="9">
    <location>
        <begin position="172"/>
        <end position="202"/>
    </location>
</feature>
<dbReference type="SUPFAM" id="SSF57850">
    <property type="entry name" value="RING/U-box"/>
    <property type="match status" value="1"/>
</dbReference>
<proteinExistence type="predicted"/>
<keyword evidence="6 10" id="KW-1133">Transmembrane helix</keyword>
<keyword evidence="7 10" id="KW-0472">Membrane</keyword>
<evidence type="ECO:0000256" key="4">
    <source>
        <dbReference type="ARBA" id="ARBA00022771"/>
    </source>
</evidence>
<dbReference type="Pfam" id="PF13639">
    <property type="entry name" value="zf-RING_2"/>
    <property type="match status" value="1"/>
</dbReference>
<dbReference type="PANTHER" id="PTHR47168:SF1">
    <property type="entry name" value="OS02G0798600 PROTEIN"/>
    <property type="match status" value="1"/>
</dbReference>
<dbReference type="InterPro" id="IPR013083">
    <property type="entry name" value="Znf_RING/FYVE/PHD"/>
</dbReference>
<feature type="domain" description="RING-type" evidence="11">
    <location>
        <begin position="514"/>
        <end position="556"/>
    </location>
</feature>
<feature type="compositionally biased region" description="Polar residues" evidence="9">
    <location>
        <begin position="225"/>
        <end position="239"/>
    </location>
</feature>
<keyword evidence="13" id="KW-1185">Reference proteome</keyword>
<organism evidence="12 13">
    <name type="scientific">Canavalia gladiata</name>
    <name type="common">Sword bean</name>
    <name type="synonym">Dolichos gladiatus</name>
    <dbReference type="NCBI Taxonomy" id="3824"/>
    <lineage>
        <taxon>Eukaryota</taxon>
        <taxon>Viridiplantae</taxon>
        <taxon>Streptophyta</taxon>
        <taxon>Embryophyta</taxon>
        <taxon>Tracheophyta</taxon>
        <taxon>Spermatophyta</taxon>
        <taxon>Magnoliopsida</taxon>
        <taxon>eudicotyledons</taxon>
        <taxon>Gunneridae</taxon>
        <taxon>Pentapetalae</taxon>
        <taxon>rosids</taxon>
        <taxon>fabids</taxon>
        <taxon>Fabales</taxon>
        <taxon>Fabaceae</taxon>
        <taxon>Papilionoideae</taxon>
        <taxon>50 kb inversion clade</taxon>
        <taxon>NPAAA clade</taxon>
        <taxon>indigoferoid/millettioid clade</taxon>
        <taxon>Phaseoleae</taxon>
        <taxon>Canavalia</taxon>
    </lineage>
</organism>
<dbReference type="Gene3D" id="3.30.40.10">
    <property type="entry name" value="Zinc/RING finger domain, C3HC4 (zinc finger)"/>
    <property type="match status" value="1"/>
</dbReference>
<evidence type="ECO:0000256" key="5">
    <source>
        <dbReference type="ARBA" id="ARBA00022833"/>
    </source>
</evidence>
<evidence type="ECO:0000256" key="7">
    <source>
        <dbReference type="ARBA" id="ARBA00023136"/>
    </source>
</evidence>
<dbReference type="FunFam" id="3.30.40.10:FF:000388">
    <property type="entry name" value="Putative RING zinc finger domain superfamily protein"/>
    <property type="match status" value="1"/>
</dbReference>
<evidence type="ECO:0000256" key="3">
    <source>
        <dbReference type="ARBA" id="ARBA00022723"/>
    </source>
</evidence>
<evidence type="ECO:0000259" key="11">
    <source>
        <dbReference type="PROSITE" id="PS50089"/>
    </source>
</evidence>
<dbReference type="PROSITE" id="PS50089">
    <property type="entry name" value="ZF_RING_2"/>
    <property type="match status" value="1"/>
</dbReference>
<sequence length="575" mass="62651">MKRFISRKNSDKEASIHISHLAIAIVTCVPLIFSSSFYLQEMGSGSSRLGSRPSTTRVNRFRLSSLLCGTSTSRSIHQMEEHSSELRSDSARDFEGEIQKITEESSLSCTEARVSCSLHAENATESDMRTEFYGNSTVEGSSLNVVTCSQRECFSEHKELVPPYQVRAGHSGNESYSDSSNPASTSFVELQSSDPVSVNVSANKDAANDVDDPVASGVSHETMRPRSSTSQEHGNSGSGEISVEEHTSAFISVQNSSSNPVAQVPNLATTSQVPEDEPHREAIPSGLGILVSNRERGQGNDSVLQVDVVTISSNILSGSNTNPNDHDARRNGRRLFWDAFSRRSSRRLGDSPTIVFSTGGADDSGSQDRWLVDFGGDLSNDGVGGASGYMGSRIHRLNERMRHSRSEIWERLRGGFDEIGRWNSSCPLGLHADGMCSCESSPMAEESSTRASISRIVMLAEALFEVLDEIHRQPVSLSLSMVSLPAPESVVDSFPLKSHKKVDVADGGNDTEQCYICLAEYEEGDQIRVLPCKHEYHMSCVDKWLKEIHGVCPLCRGNVCGGFTESSAHSEVQSH</sequence>
<feature type="transmembrane region" description="Helical" evidence="10">
    <location>
        <begin position="21"/>
        <end position="39"/>
    </location>
</feature>
<evidence type="ECO:0000256" key="9">
    <source>
        <dbReference type="SAM" id="MobiDB-lite"/>
    </source>
</evidence>
<dbReference type="SMART" id="SM00184">
    <property type="entry name" value="RING"/>
    <property type="match status" value="1"/>
</dbReference>
<keyword evidence="2 10" id="KW-0812">Transmembrane</keyword>
<evidence type="ECO:0000256" key="10">
    <source>
        <dbReference type="SAM" id="Phobius"/>
    </source>
</evidence>
<name>A0AAN9L5S3_CANGL</name>
<dbReference type="InterPro" id="IPR001841">
    <property type="entry name" value="Znf_RING"/>
</dbReference>